<dbReference type="Gene3D" id="3.40.30.10">
    <property type="entry name" value="Glutaredoxin"/>
    <property type="match status" value="1"/>
</dbReference>
<dbReference type="InterPro" id="IPR024706">
    <property type="entry name" value="Peroxiredoxin_AhpC-typ"/>
</dbReference>
<dbReference type="SUPFAM" id="SSF52833">
    <property type="entry name" value="Thioredoxin-like"/>
    <property type="match status" value="1"/>
</dbReference>
<evidence type="ECO:0000256" key="2">
    <source>
        <dbReference type="ARBA" id="ARBA00023284"/>
    </source>
</evidence>
<dbReference type="Proteomes" id="UP001596312">
    <property type="component" value="Unassembled WGS sequence"/>
</dbReference>
<dbReference type="Pfam" id="PF00578">
    <property type="entry name" value="AhpC-TSA"/>
    <property type="match status" value="1"/>
</dbReference>
<dbReference type="GO" id="GO:0016491">
    <property type="term" value="F:oxidoreductase activity"/>
    <property type="evidence" value="ECO:0007669"/>
    <property type="project" value="UniProtKB-KW"/>
</dbReference>
<dbReference type="PROSITE" id="PS51352">
    <property type="entry name" value="THIOREDOXIN_2"/>
    <property type="match status" value="1"/>
</dbReference>
<dbReference type="PANTHER" id="PTHR43110:SF1">
    <property type="entry name" value="THIOL PEROXIDASE"/>
    <property type="match status" value="1"/>
</dbReference>
<dbReference type="InterPro" id="IPR050455">
    <property type="entry name" value="Tpx_Peroxidase_subfamily"/>
</dbReference>
<keyword evidence="6" id="KW-1185">Reference proteome</keyword>
<organism evidence="5 6">
    <name type="scientific">Halalkalicoccus tibetensis</name>
    <dbReference type="NCBI Taxonomy" id="175632"/>
    <lineage>
        <taxon>Archaea</taxon>
        <taxon>Methanobacteriati</taxon>
        <taxon>Methanobacteriota</taxon>
        <taxon>Stenosarchaea group</taxon>
        <taxon>Halobacteria</taxon>
        <taxon>Halobacteriales</taxon>
        <taxon>Halococcaceae</taxon>
        <taxon>Halalkalicoccus</taxon>
    </lineage>
</organism>
<dbReference type="EMBL" id="JBHSXQ010000003">
    <property type="protein sequence ID" value="MFC6905700.1"/>
    <property type="molecule type" value="Genomic_DNA"/>
</dbReference>
<feature type="domain" description="Thioredoxin" evidence="4">
    <location>
        <begin position="2"/>
        <end position="164"/>
    </location>
</feature>
<evidence type="ECO:0000256" key="1">
    <source>
        <dbReference type="ARBA" id="ARBA00023002"/>
    </source>
</evidence>
<dbReference type="PANTHER" id="PTHR43110">
    <property type="entry name" value="THIOL PEROXIDASE"/>
    <property type="match status" value="1"/>
</dbReference>
<proteinExistence type="predicted"/>
<evidence type="ECO:0000259" key="4">
    <source>
        <dbReference type="PROSITE" id="PS51352"/>
    </source>
</evidence>
<dbReference type="InterPro" id="IPR036249">
    <property type="entry name" value="Thioredoxin-like_sf"/>
</dbReference>
<feature type="active site" description="Cysteine sulfenic acid (-SOH) intermediate; for peroxidase activity" evidence="3">
    <location>
        <position position="51"/>
    </location>
</feature>
<evidence type="ECO:0000313" key="5">
    <source>
        <dbReference type="EMBL" id="MFC6905700.1"/>
    </source>
</evidence>
<keyword evidence="2" id="KW-0676">Redox-active center</keyword>
<evidence type="ECO:0000313" key="6">
    <source>
        <dbReference type="Proteomes" id="UP001596312"/>
    </source>
</evidence>
<dbReference type="PIRSF" id="PIRSF000239">
    <property type="entry name" value="AHPC"/>
    <property type="match status" value="1"/>
</dbReference>
<name>A0ABD5V951_9EURY</name>
<comment type="caution">
    <text evidence="5">The sequence shown here is derived from an EMBL/GenBank/DDBJ whole genome shotgun (WGS) entry which is preliminary data.</text>
</comment>
<reference evidence="5 6" key="1">
    <citation type="journal article" date="2019" name="Int. J. Syst. Evol. Microbiol.">
        <title>The Global Catalogue of Microorganisms (GCM) 10K type strain sequencing project: providing services to taxonomists for standard genome sequencing and annotation.</title>
        <authorList>
            <consortium name="The Broad Institute Genomics Platform"/>
            <consortium name="The Broad Institute Genome Sequencing Center for Infectious Disease"/>
            <person name="Wu L."/>
            <person name="Ma J."/>
        </authorList>
    </citation>
    <scope>NUCLEOTIDE SEQUENCE [LARGE SCALE GENOMIC DNA]</scope>
    <source>
        <strain evidence="5 6">CGMCC 1.3240</strain>
    </source>
</reference>
<sequence length="166" mass="18095">MIEEGDPAPDFTVPVAGGEAYNDVGEFTLSEHVGNGPVVLAFFPAAFTSGCTEELCTFRDSLGAFEAVDASVYGISTDLPFAQNEFIRQEGLTFPLLSDYDHEAIEAYDVVLEGFYDVMSVAERAVFVIDDDGTVAYRWVRDGENPDFEQLVSEVRDAVESAARPS</sequence>
<keyword evidence="1" id="KW-0560">Oxidoreductase</keyword>
<dbReference type="InterPro" id="IPR000866">
    <property type="entry name" value="AhpC/TSA"/>
</dbReference>
<gene>
    <name evidence="5" type="ORF">ACFQGH_10895</name>
</gene>
<dbReference type="InterPro" id="IPR013766">
    <property type="entry name" value="Thioredoxin_domain"/>
</dbReference>
<evidence type="ECO:0000256" key="3">
    <source>
        <dbReference type="PIRSR" id="PIRSR000239-1"/>
    </source>
</evidence>
<protein>
    <submittedName>
        <fullName evidence="5">Redoxin domain-containing protein</fullName>
    </submittedName>
</protein>
<dbReference type="RefSeq" id="WP_340604224.1">
    <property type="nucleotide sequence ID" value="NZ_JBBMXV010000003.1"/>
</dbReference>
<dbReference type="AlphaFoldDB" id="A0ABD5V951"/>
<accession>A0ABD5V951</accession>